<dbReference type="STRING" id="57577.A0A2K3K8M5"/>
<gene>
    <name evidence="2" type="ORF">L195_g053091</name>
</gene>
<sequence>MSDHQKDVRADMYKGLREAILRGETDSSTMGKRVVLPSSFAGGPRYMIQNYQDAMAICGWIDYPDLFITFTCNYEWPEVVDFLKPCNLKPEDRPDLSSRIFKIKVDHLIKEIKKGKIFGEIRARK</sequence>
<keyword evidence="2" id="KW-0378">Hydrolase</keyword>
<keyword evidence="2" id="KW-0347">Helicase</keyword>
<dbReference type="EMBL" id="ASHM01088221">
    <property type="protein sequence ID" value="PNX62647.1"/>
    <property type="molecule type" value="Genomic_DNA"/>
</dbReference>
<keyword evidence="2" id="KW-0067">ATP-binding</keyword>
<reference evidence="2 3" key="1">
    <citation type="journal article" date="2014" name="Am. J. Bot.">
        <title>Genome assembly and annotation for red clover (Trifolium pratense; Fabaceae).</title>
        <authorList>
            <person name="Istvanek J."/>
            <person name="Jaros M."/>
            <person name="Krenek A."/>
            <person name="Repkova J."/>
        </authorList>
    </citation>
    <scope>NUCLEOTIDE SEQUENCE [LARGE SCALE GENOMIC DNA]</scope>
    <source>
        <strain evidence="3">cv. Tatra</strain>
        <tissue evidence="2">Young leaves</tissue>
    </source>
</reference>
<proteinExistence type="predicted"/>
<organism evidence="2 3">
    <name type="scientific">Trifolium pratense</name>
    <name type="common">Red clover</name>
    <dbReference type="NCBI Taxonomy" id="57577"/>
    <lineage>
        <taxon>Eukaryota</taxon>
        <taxon>Viridiplantae</taxon>
        <taxon>Streptophyta</taxon>
        <taxon>Embryophyta</taxon>
        <taxon>Tracheophyta</taxon>
        <taxon>Spermatophyta</taxon>
        <taxon>Magnoliopsida</taxon>
        <taxon>eudicotyledons</taxon>
        <taxon>Gunneridae</taxon>
        <taxon>Pentapetalae</taxon>
        <taxon>rosids</taxon>
        <taxon>fabids</taxon>
        <taxon>Fabales</taxon>
        <taxon>Fabaceae</taxon>
        <taxon>Papilionoideae</taxon>
        <taxon>50 kb inversion clade</taxon>
        <taxon>NPAAA clade</taxon>
        <taxon>Hologalegina</taxon>
        <taxon>IRL clade</taxon>
        <taxon>Trifolieae</taxon>
        <taxon>Trifolium</taxon>
    </lineage>
</organism>
<protein>
    <submittedName>
        <fullName evidence="2">Helicase-like protein</fullName>
    </submittedName>
</protein>
<comment type="caution">
    <text evidence="2">The sequence shown here is derived from an EMBL/GenBank/DDBJ whole genome shotgun (WGS) entry which is preliminary data.</text>
</comment>
<feature type="domain" description="Helitron helicase-like" evidence="1">
    <location>
        <begin position="2"/>
        <end position="123"/>
    </location>
</feature>
<accession>A0A2K3K8M5</accession>
<evidence type="ECO:0000259" key="1">
    <source>
        <dbReference type="Pfam" id="PF14214"/>
    </source>
</evidence>
<dbReference type="Pfam" id="PF14214">
    <property type="entry name" value="Helitron_like_N"/>
    <property type="match status" value="1"/>
</dbReference>
<dbReference type="PANTHER" id="PTHR45786:SF74">
    <property type="entry name" value="ATP-DEPENDENT DNA HELICASE"/>
    <property type="match status" value="1"/>
</dbReference>
<name>A0A2K3K8M5_TRIPR</name>
<reference evidence="2 3" key="2">
    <citation type="journal article" date="2017" name="Front. Plant Sci.">
        <title>Gene Classification and Mining of Molecular Markers Useful in Red Clover (Trifolium pratense) Breeding.</title>
        <authorList>
            <person name="Istvanek J."/>
            <person name="Dluhosova J."/>
            <person name="Dluhos P."/>
            <person name="Patkova L."/>
            <person name="Nedelnik J."/>
            <person name="Repkova J."/>
        </authorList>
    </citation>
    <scope>NUCLEOTIDE SEQUENCE [LARGE SCALE GENOMIC DNA]</scope>
    <source>
        <strain evidence="3">cv. Tatra</strain>
        <tissue evidence="2">Young leaves</tissue>
    </source>
</reference>
<keyword evidence="2" id="KW-0547">Nucleotide-binding</keyword>
<dbReference type="Proteomes" id="UP000236291">
    <property type="component" value="Unassembled WGS sequence"/>
</dbReference>
<evidence type="ECO:0000313" key="2">
    <source>
        <dbReference type="EMBL" id="PNX62647.1"/>
    </source>
</evidence>
<dbReference type="AlphaFoldDB" id="A0A2K3K8M5"/>
<dbReference type="InterPro" id="IPR025476">
    <property type="entry name" value="Helitron_helicase-like"/>
</dbReference>
<dbReference type="PANTHER" id="PTHR45786">
    <property type="entry name" value="DNA BINDING PROTEIN-LIKE"/>
    <property type="match status" value="1"/>
</dbReference>
<dbReference type="GO" id="GO:0004386">
    <property type="term" value="F:helicase activity"/>
    <property type="evidence" value="ECO:0007669"/>
    <property type="project" value="UniProtKB-KW"/>
</dbReference>
<evidence type="ECO:0000313" key="3">
    <source>
        <dbReference type="Proteomes" id="UP000236291"/>
    </source>
</evidence>